<protein>
    <submittedName>
        <fullName evidence="2">Uncharacterized protein</fullName>
    </submittedName>
</protein>
<organism evidence="2 3">
    <name type="scientific">Geodia barretti</name>
    <name type="common">Barrett's horny sponge</name>
    <dbReference type="NCBI Taxonomy" id="519541"/>
    <lineage>
        <taxon>Eukaryota</taxon>
        <taxon>Metazoa</taxon>
        <taxon>Porifera</taxon>
        <taxon>Demospongiae</taxon>
        <taxon>Heteroscleromorpha</taxon>
        <taxon>Tetractinellida</taxon>
        <taxon>Astrophorina</taxon>
        <taxon>Geodiidae</taxon>
        <taxon>Geodia</taxon>
    </lineage>
</organism>
<reference evidence="2" key="1">
    <citation type="submission" date="2023-03" db="EMBL/GenBank/DDBJ databases">
        <authorList>
            <person name="Steffen K."/>
            <person name="Cardenas P."/>
        </authorList>
    </citation>
    <scope>NUCLEOTIDE SEQUENCE</scope>
</reference>
<keyword evidence="3" id="KW-1185">Reference proteome</keyword>
<accession>A0AA35WZM6</accession>
<comment type="caution">
    <text evidence="2">The sequence shown here is derived from an EMBL/GenBank/DDBJ whole genome shotgun (WGS) entry which is preliminary data.</text>
</comment>
<proteinExistence type="predicted"/>
<sequence length="190" mass="21274">MASFGAISILRAGFQTCTTILTRREGDDIKNFVSTEKARHTYFSSPLAIVKTTVAMVRSRTLHPPPLAPEFVGLSLLSKSTMRNKRTPSPLLTHNFTTYSWDFWNEPPGPFISYPSTPFKRGPLSGYRFSDPGRVERSERLPHSTCRCRRNNGTQFRRLITREFPRGAVHRGDVDVPEEQGADGGTGETG</sequence>
<evidence type="ECO:0000256" key="1">
    <source>
        <dbReference type="SAM" id="MobiDB-lite"/>
    </source>
</evidence>
<evidence type="ECO:0000313" key="3">
    <source>
        <dbReference type="Proteomes" id="UP001174909"/>
    </source>
</evidence>
<dbReference type="Proteomes" id="UP001174909">
    <property type="component" value="Unassembled WGS sequence"/>
</dbReference>
<name>A0AA35WZM6_GEOBA</name>
<evidence type="ECO:0000313" key="2">
    <source>
        <dbReference type="EMBL" id="CAI8032382.1"/>
    </source>
</evidence>
<gene>
    <name evidence="2" type="ORF">GBAR_LOCUS18313</name>
</gene>
<feature type="region of interest" description="Disordered" evidence="1">
    <location>
        <begin position="169"/>
        <end position="190"/>
    </location>
</feature>
<dbReference type="EMBL" id="CASHTH010002598">
    <property type="protein sequence ID" value="CAI8032382.1"/>
    <property type="molecule type" value="Genomic_DNA"/>
</dbReference>
<dbReference type="AlphaFoldDB" id="A0AA35WZM6"/>